<evidence type="ECO:0000256" key="3">
    <source>
        <dbReference type="ARBA" id="ARBA00023239"/>
    </source>
</evidence>
<evidence type="ECO:0000313" key="5">
    <source>
        <dbReference type="EMBL" id="KAF0290630.1"/>
    </source>
</evidence>
<proteinExistence type="inferred from homology"/>
<dbReference type="Proteomes" id="UP000440578">
    <property type="component" value="Unassembled WGS sequence"/>
</dbReference>
<evidence type="ECO:0000313" key="6">
    <source>
        <dbReference type="Proteomes" id="UP000440578"/>
    </source>
</evidence>
<dbReference type="AlphaFoldDB" id="A0A6A4VH62"/>
<dbReference type="PANTHER" id="PTHR12192">
    <property type="entry name" value="CATION TRANSPORT PROTEIN CHAC-RELATED"/>
    <property type="match status" value="1"/>
</dbReference>
<dbReference type="OrthoDB" id="1933483at2759"/>
<dbReference type="InterPro" id="IPR013024">
    <property type="entry name" value="GGCT-like"/>
</dbReference>
<dbReference type="PANTHER" id="PTHR12192:SF26">
    <property type="entry name" value="GLUTATHIONE-SPECIFIC GAMMA-GLUTAMYLCYCLOTRANSFERASE 1"/>
    <property type="match status" value="1"/>
</dbReference>
<evidence type="ECO:0000256" key="1">
    <source>
        <dbReference type="ARBA" id="ARBA00009662"/>
    </source>
</evidence>
<dbReference type="CDD" id="cd06661">
    <property type="entry name" value="GGCT_like"/>
    <property type="match status" value="1"/>
</dbReference>
<organism evidence="5 6">
    <name type="scientific">Amphibalanus amphitrite</name>
    <name type="common">Striped barnacle</name>
    <name type="synonym">Balanus amphitrite</name>
    <dbReference type="NCBI Taxonomy" id="1232801"/>
    <lineage>
        <taxon>Eukaryota</taxon>
        <taxon>Metazoa</taxon>
        <taxon>Ecdysozoa</taxon>
        <taxon>Arthropoda</taxon>
        <taxon>Crustacea</taxon>
        <taxon>Multicrustacea</taxon>
        <taxon>Cirripedia</taxon>
        <taxon>Thoracica</taxon>
        <taxon>Thoracicalcarea</taxon>
        <taxon>Balanomorpha</taxon>
        <taxon>Balanoidea</taxon>
        <taxon>Balanidae</taxon>
        <taxon>Amphibalaninae</taxon>
        <taxon>Amphibalanus</taxon>
    </lineage>
</organism>
<dbReference type="EC" id="4.3.2.7" evidence="2"/>
<accession>A0A6A4VH62</accession>
<dbReference type="GO" id="GO:0061928">
    <property type="term" value="F:glutathione specific gamma-glutamylcyclotransferase activity"/>
    <property type="evidence" value="ECO:0007669"/>
    <property type="project" value="UniProtKB-EC"/>
</dbReference>
<dbReference type="InterPro" id="IPR036568">
    <property type="entry name" value="GGCT-like_sf"/>
</dbReference>
<dbReference type="SUPFAM" id="SSF110857">
    <property type="entry name" value="Gamma-glutamyl cyclotransferase-like"/>
    <property type="match status" value="1"/>
</dbReference>
<dbReference type="GO" id="GO:0016740">
    <property type="term" value="F:transferase activity"/>
    <property type="evidence" value="ECO:0007669"/>
    <property type="project" value="UniProtKB-KW"/>
</dbReference>
<keyword evidence="6" id="KW-1185">Reference proteome</keyword>
<name>A0A6A4VH62_AMPAM</name>
<dbReference type="Gene3D" id="3.10.490.10">
    <property type="entry name" value="Gamma-glutamyl cyclotransferase-like"/>
    <property type="match status" value="1"/>
</dbReference>
<sequence>MASHSLWVFGYGSLCWYPGFEYRSSRIGHIKGFSRRFWQGNTTHRGVPGKPGRVATLVEDGETFTHGVAYELVGEAALSYLNGREVTLGGYTTLFTEFYPREGSAFPALLYVATPSSQHWLGNAPLHQIADQVVSSRGASGHNVEYVLRLAEFMHEHVPECRDEHLFQLEQLVRLRVKEARLCLRTLMGERAPSPVSSSEDEEVAPAAQRTTSFQFTSAVPAKKLRCLGV</sequence>
<gene>
    <name evidence="5" type="primary">CHAC1_0</name>
    <name evidence="5" type="ORF">FJT64_011180</name>
</gene>
<reference evidence="5 6" key="1">
    <citation type="submission" date="2019-07" db="EMBL/GenBank/DDBJ databases">
        <title>Draft genome assembly of a fouling barnacle, Amphibalanus amphitrite (Darwin, 1854): The first reference genome for Thecostraca.</title>
        <authorList>
            <person name="Kim W."/>
        </authorList>
    </citation>
    <scope>NUCLEOTIDE SEQUENCE [LARGE SCALE GENOMIC DNA]</scope>
    <source>
        <strain evidence="5">SNU_AA5</strain>
        <tissue evidence="5">Soma without cirri and trophi</tissue>
    </source>
</reference>
<keyword evidence="5" id="KW-0808">Transferase</keyword>
<comment type="catalytic activity">
    <reaction evidence="4">
        <text>glutathione = L-cysteinylglycine + 5-oxo-L-proline</text>
        <dbReference type="Rhea" id="RHEA:47724"/>
        <dbReference type="ChEBI" id="CHEBI:57925"/>
        <dbReference type="ChEBI" id="CHEBI:58402"/>
        <dbReference type="ChEBI" id="CHEBI:61694"/>
        <dbReference type="EC" id="4.3.2.7"/>
    </reaction>
</comment>
<protein>
    <recommendedName>
        <fullName evidence="2">glutathione-specific gamma-glutamylcyclotransferase</fullName>
        <ecNumber evidence="2">4.3.2.7</ecNumber>
    </recommendedName>
</protein>
<dbReference type="EMBL" id="VIIS01001939">
    <property type="protein sequence ID" value="KAF0290630.1"/>
    <property type="molecule type" value="Genomic_DNA"/>
</dbReference>
<comment type="similarity">
    <text evidence="1">Belongs to the gamma-glutamylcyclotransferase family. ChaC subfamily.</text>
</comment>
<dbReference type="InterPro" id="IPR006840">
    <property type="entry name" value="ChaC"/>
</dbReference>
<dbReference type="GO" id="GO:0006751">
    <property type="term" value="P:glutathione catabolic process"/>
    <property type="evidence" value="ECO:0007669"/>
    <property type="project" value="InterPro"/>
</dbReference>
<keyword evidence="3" id="KW-0456">Lyase</keyword>
<evidence type="ECO:0000256" key="4">
    <source>
        <dbReference type="ARBA" id="ARBA00048073"/>
    </source>
</evidence>
<evidence type="ECO:0000256" key="2">
    <source>
        <dbReference type="ARBA" id="ARBA00012344"/>
    </source>
</evidence>
<dbReference type="GO" id="GO:0005737">
    <property type="term" value="C:cytoplasm"/>
    <property type="evidence" value="ECO:0007669"/>
    <property type="project" value="TreeGrafter"/>
</dbReference>
<dbReference type="Pfam" id="PF04752">
    <property type="entry name" value="ChaC"/>
    <property type="match status" value="1"/>
</dbReference>
<comment type="caution">
    <text evidence="5">The sequence shown here is derived from an EMBL/GenBank/DDBJ whole genome shotgun (WGS) entry which is preliminary data.</text>
</comment>